<evidence type="ECO:0000313" key="1">
    <source>
        <dbReference type="EMBL" id="PZP57150.1"/>
    </source>
</evidence>
<proteinExistence type="predicted"/>
<accession>A0A2W5FTQ2</accession>
<evidence type="ECO:0000313" key="2">
    <source>
        <dbReference type="Proteomes" id="UP000249739"/>
    </source>
</evidence>
<dbReference type="EMBL" id="QFOT01000006">
    <property type="protein sequence ID" value="PZP57150.1"/>
    <property type="molecule type" value="Genomic_DNA"/>
</dbReference>
<gene>
    <name evidence="1" type="ORF">DI586_01195</name>
</gene>
<dbReference type="Proteomes" id="UP000249739">
    <property type="component" value="Unassembled WGS sequence"/>
</dbReference>
<protein>
    <recommendedName>
        <fullName evidence="3">Lipoprotein</fullName>
    </recommendedName>
</protein>
<name>A0A2W5FTQ2_9BACT</name>
<dbReference type="AlphaFoldDB" id="A0A2W5FTQ2"/>
<reference evidence="1 2" key="1">
    <citation type="submission" date="2017-08" db="EMBL/GenBank/DDBJ databases">
        <title>Infants hospitalized years apart are colonized by the same room-sourced microbial strains.</title>
        <authorList>
            <person name="Brooks B."/>
            <person name="Olm M.R."/>
            <person name="Firek B.A."/>
            <person name="Baker R."/>
            <person name="Thomas B.C."/>
            <person name="Morowitz M.J."/>
            <person name="Banfield J.F."/>
        </authorList>
    </citation>
    <scope>NUCLEOTIDE SEQUENCE [LARGE SCALE GENOMIC DNA]</scope>
    <source>
        <strain evidence="1">S2_006_000_R2_64</strain>
    </source>
</reference>
<sequence>MKNKISSYFAPVALMATLAGCNPPQKYAGPDEASCQENGEGGYSIVQLKTGEVIYETNRIHNEDTTSSYTWGNLDRTPELGLNVHSKDGKITKCVIASNDGEEHGVYYPKAPTP</sequence>
<dbReference type="PROSITE" id="PS51257">
    <property type="entry name" value="PROKAR_LIPOPROTEIN"/>
    <property type="match status" value="1"/>
</dbReference>
<evidence type="ECO:0008006" key="3">
    <source>
        <dbReference type="Google" id="ProtNLM"/>
    </source>
</evidence>
<comment type="caution">
    <text evidence="1">The sequence shown here is derived from an EMBL/GenBank/DDBJ whole genome shotgun (WGS) entry which is preliminary data.</text>
</comment>
<organism evidence="1 2">
    <name type="scientific">Micavibrio aeruginosavorus</name>
    <dbReference type="NCBI Taxonomy" id="349221"/>
    <lineage>
        <taxon>Bacteria</taxon>
        <taxon>Pseudomonadati</taxon>
        <taxon>Bdellovibrionota</taxon>
        <taxon>Bdellovibrionia</taxon>
        <taxon>Bdellovibrionales</taxon>
        <taxon>Pseudobdellovibrionaceae</taxon>
        <taxon>Micavibrio</taxon>
    </lineage>
</organism>